<feature type="compositionally biased region" description="Basic and acidic residues" evidence="1">
    <location>
        <begin position="28"/>
        <end position="64"/>
    </location>
</feature>
<proteinExistence type="predicted"/>
<dbReference type="AlphaFoldDB" id="A0AAV2MWK8"/>
<dbReference type="Proteomes" id="UP001497644">
    <property type="component" value="Unassembled WGS sequence"/>
</dbReference>
<evidence type="ECO:0000313" key="3">
    <source>
        <dbReference type="Proteomes" id="UP001497644"/>
    </source>
</evidence>
<accession>A0AAV2MWK8</accession>
<evidence type="ECO:0000313" key="2">
    <source>
        <dbReference type="EMBL" id="CAL1671673.1"/>
    </source>
</evidence>
<feature type="region of interest" description="Disordered" evidence="1">
    <location>
        <begin position="88"/>
        <end position="110"/>
    </location>
</feature>
<dbReference type="EMBL" id="CAXIPU020000412">
    <property type="protein sequence ID" value="CAL1671673.1"/>
    <property type="molecule type" value="Genomic_DNA"/>
</dbReference>
<evidence type="ECO:0000256" key="1">
    <source>
        <dbReference type="SAM" id="MobiDB-lite"/>
    </source>
</evidence>
<reference evidence="2" key="1">
    <citation type="submission" date="2024-04" db="EMBL/GenBank/DDBJ databases">
        <authorList>
            <consortium name="Molecular Ecology Group"/>
        </authorList>
    </citation>
    <scope>NUCLEOTIDE SEQUENCE</scope>
</reference>
<organism evidence="2 3">
    <name type="scientific">Lasius platythorax</name>
    <dbReference type="NCBI Taxonomy" id="488582"/>
    <lineage>
        <taxon>Eukaryota</taxon>
        <taxon>Metazoa</taxon>
        <taxon>Ecdysozoa</taxon>
        <taxon>Arthropoda</taxon>
        <taxon>Hexapoda</taxon>
        <taxon>Insecta</taxon>
        <taxon>Pterygota</taxon>
        <taxon>Neoptera</taxon>
        <taxon>Endopterygota</taxon>
        <taxon>Hymenoptera</taxon>
        <taxon>Apocrita</taxon>
        <taxon>Aculeata</taxon>
        <taxon>Formicoidea</taxon>
        <taxon>Formicidae</taxon>
        <taxon>Formicinae</taxon>
        <taxon>Lasius</taxon>
        <taxon>Lasius</taxon>
    </lineage>
</organism>
<sequence>MSSDNSNTANEVSHVLRSGKTISQKAKKTNEKMDNTENQQDKQADSQEIIMDRREENTRNDRYENRFSKLEESLDQIIDLLNNAKLLESQRDPDSSRSSGVNNTIEQSPS</sequence>
<gene>
    <name evidence="2" type="ORF">LPLAT_LOCUS4595</name>
</gene>
<feature type="region of interest" description="Disordered" evidence="1">
    <location>
        <begin position="1"/>
        <end position="64"/>
    </location>
</feature>
<feature type="compositionally biased region" description="Polar residues" evidence="1">
    <location>
        <begin position="96"/>
        <end position="110"/>
    </location>
</feature>
<name>A0AAV2MWK8_9HYME</name>
<keyword evidence="3" id="KW-1185">Reference proteome</keyword>
<protein>
    <submittedName>
        <fullName evidence="2">Uncharacterized protein</fullName>
    </submittedName>
</protein>
<comment type="caution">
    <text evidence="2">The sequence shown here is derived from an EMBL/GenBank/DDBJ whole genome shotgun (WGS) entry which is preliminary data.</text>
</comment>
<feature type="compositionally biased region" description="Polar residues" evidence="1">
    <location>
        <begin position="1"/>
        <end position="11"/>
    </location>
</feature>